<gene>
    <name evidence="1" type="ORF">BW732_05110</name>
</gene>
<evidence type="ECO:0000313" key="1">
    <source>
        <dbReference type="EMBL" id="AQP53677.1"/>
    </source>
</evidence>
<protein>
    <submittedName>
        <fullName evidence="1">Uncharacterized protein</fullName>
    </submittedName>
</protein>
<name>A0A1Q2D5Y3_9ENTE</name>
<proteinExistence type="predicted"/>
<dbReference type="STRING" id="633807.BW732_05110"/>
<evidence type="ECO:0000313" key="2">
    <source>
        <dbReference type="Proteomes" id="UP000188246"/>
    </source>
</evidence>
<keyword evidence="2" id="KW-1185">Reference proteome</keyword>
<dbReference type="EMBL" id="CP019609">
    <property type="protein sequence ID" value="AQP53677.1"/>
    <property type="molecule type" value="Genomic_DNA"/>
</dbReference>
<accession>A0A1Q2D5Y3</accession>
<sequence>MLPITLINAVIGIRPKTADAWVFFRYRLSGTIIGCLLGSVVLYIAGKTEHELLVNLLLLPFSRILRRFDLVEQNHLHQIKGRLLRC</sequence>
<dbReference type="Proteomes" id="UP000188246">
    <property type="component" value="Chromosome"/>
</dbReference>
<dbReference type="AlphaFoldDB" id="A0A1Q2D5Y3"/>
<organism evidence="1 2">
    <name type="scientific">Vagococcus penaei</name>
    <dbReference type="NCBI Taxonomy" id="633807"/>
    <lineage>
        <taxon>Bacteria</taxon>
        <taxon>Bacillati</taxon>
        <taxon>Bacillota</taxon>
        <taxon>Bacilli</taxon>
        <taxon>Lactobacillales</taxon>
        <taxon>Enterococcaceae</taxon>
        <taxon>Vagococcus</taxon>
    </lineage>
</organism>
<dbReference type="KEGG" id="vpi:BW732_05110"/>
<reference evidence="1 2" key="1">
    <citation type="journal article" date="2010" name="Int. J. Syst. Evol. Microbiol.">
        <title>Vagococcus penaei sp. nov., isolated from spoilage microbiota of cooked shrimp (Penaeus vannamei).</title>
        <authorList>
            <person name="Jaffres E."/>
            <person name="Prevost H."/>
            <person name="Rossero A."/>
            <person name="Joffraud J.J."/>
            <person name="Dousset X."/>
        </authorList>
    </citation>
    <scope>NUCLEOTIDE SEQUENCE [LARGE SCALE GENOMIC DNA]</scope>
    <source>
        <strain evidence="1 2">CD276</strain>
    </source>
</reference>